<dbReference type="AlphaFoldDB" id="A0A5C6P1S3"/>
<evidence type="ECO:0000313" key="2">
    <source>
        <dbReference type="EMBL" id="TWW73026.1"/>
    </source>
</evidence>
<dbReference type="EMBL" id="RHFK02000007">
    <property type="protein sequence ID" value="TWW73026.1"/>
    <property type="molecule type" value="Genomic_DNA"/>
</dbReference>
<evidence type="ECO:0000313" key="3">
    <source>
        <dbReference type="Proteomes" id="UP000324091"/>
    </source>
</evidence>
<feature type="region of interest" description="Disordered" evidence="1">
    <location>
        <begin position="70"/>
        <end position="90"/>
    </location>
</feature>
<reference evidence="2 3" key="1">
    <citation type="submission" date="2019-04" db="EMBL/GenBank/DDBJ databases">
        <title>Chromosome genome assembly for Takifugu flavidus.</title>
        <authorList>
            <person name="Xiao S."/>
        </authorList>
    </citation>
    <scope>NUCLEOTIDE SEQUENCE [LARGE SCALE GENOMIC DNA]</scope>
    <source>
        <strain evidence="2">HTHZ2018</strain>
        <tissue evidence="2">Muscle</tissue>
    </source>
</reference>
<sequence>MTRRHQCRSILSTCEVKKQSDLKGSDVFVQGKTDDLKTETCSHHWLKLSLQIHNFFLLDLKQAGFVGTEPQREPMASHDLMFSSSEGGLE</sequence>
<proteinExistence type="predicted"/>
<feature type="non-terminal residue" evidence="2">
    <location>
        <position position="90"/>
    </location>
</feature>
<evidence type="ECO:0000256" key="1">
    <source>
        <dbReference type="SAM" id="MobiDB-lite"/>
    </source>
</evidence>
<keyword evidence="3" id="KW-1185">Reference proteome</keyword>
<organism evidence="2 3">
    <name type="scientific">Takifugu flavidus</name>
    <name type="common">sansaifugu</name>
    <dbReference type="NCBI Taxonomy" id="433684"/>
    <lineage>
        <taxon>Eukaryota</taxon>
        <taxon>Metazoa</taxon>
        <taxon>Chordata</taxon>
        <taxon>Craniata</taxon>
        <taxon>Vertebrata</taxon>
        <taxon>Euteleostomi</taxon>
        <taxon>Actinopterygii</taxon>
        <taxon>Neopterygii</taxon>
        <taxon>Teleostei</taxon>
        <taxon>Neoteleostei</taxon>
        <taxon>Acanthomorphata</taxon>
        <taxon>Eupercaria</taxon>
        <taxon>Tetraodontiformes</taxon>
        <taxon>Tetradontoidea</taxon>
        <taxon>Tetraodontidae</taxon>
        <taxon>Takifugu</taxon>
    </lineage>
</organism>
<protein>
    <submittedName>
        <fullName evidence="2">Uncharacterized protein</fullName>
    </submittedName>
</protein>
<name>A0A5C6P1S3_9TELE</name>
<dbReference type="Proteomes" id="UP000324091">
    <property type="component" value="Chromosome 15"/>
</dbReference>
<gene>
    <name evidence="2" type="ORF">D4764_15G0004200</name>
</gene>
<comment type="caution">
    <text evidence="2">The sequence shown here is derived from an EMBL/GenBank/DDBJ whole genome shotgun (WGS) entry which is preliminary data.</text>
</comment>
<accession>A0A5C6P1S3</accession>